<sequence length="95" mass="10547">MPASILSQPLSFVYSVFSDKARANKIYLNLLPSLKFVISAKGRSSAEAIGLMNILAGLPTVGAQRQNFEKFYVLDPDGWKKLPEDPNAIPYGHWH</sequence>
<name>A0ABP3H889_9ALTE</name>
<gene>
    <name evidence="1" type="ORF">GCM10009092_29430</name>
</gene>
<proteinExistence type="predicted"/>
<dbReference type="RefSeq" id="WP_343845926.1">
    <property type="nucleotide sequence ID" value="NZ_BAAAEI010000017.1"/>
</dbReference>
<evidence type="ECO:0000313" key="1">
    <source>
        <dbReference type="EMBL" id="GAA0363173.1"/>
    </source>
</evidence>
<comment type="caution">
    <text evidence="1">The sequence shown here is derived from an EMBL/GenBank/DDBJ whole genome shotgun (WGS) entry which is preliminary data.</text>
</comment>
<protein>
    <submittedName>
        <fullName evidence="1">Uncharacterized protein</fullName>
    </submittedName>
</protein>
<reference evidence="2" key="1">
    <citation type="journal article" date="2019" name="Int. J. Syst. Evol. Microbiol.">
        <title>The Global Catalogue of Microorganisms (GCM) 10K type strain sequencing project: providing services to taxonomists for standard genome sequencing and annotation.</title>
        <authorList>
            <consortium name="The Broad Institute Genomics Platform"/>
            <consortium name="The Broad Institute Genome Sequencing Center for Infectious Disease"/>
            <person name="Wu L."/>
            <person name="Ma J."/>
        </authorList>
    </citation>
    <scope>NUCLEOTIDE SEQUENCE [LARGE SCALE GENOMIC DNA]</scope>
    <source>
        <strain evidence="2">JCM 13378</strain>
    </source>
</reference>
<dbReference type="Proteomes" id="UP001501757">
    <property type="component" value="Unassembled WGS sequence"/>
</dbReference>
<dbReference type="EMBL" id="BAAAEI010000017">
    <property type="protein sequence ID" value="GAA0363173.1"/>
    <property type="molecule type" value="Genomic_DNA"/>
</dbReference>
<accession>A0ABP3H889</accession>
<organism evidence="1 2">
    <name type="scientific">Bowmanella denitrificans</name>
    <dbReference type="NCBI Taxonomy" id="366582"/>
    <lineage>
        <taxon>Bacteria</taxon>
        <taxon>Pseudomonadati</taxon>
        <taxon>Pseudomonadota</taxon>
        <taxon>Gammaproteobacteria</taxon>
        <taxon>Alteromonadales</taxon>
        <taxon>Alteromonadaceae</taxon>
        <taxon>Bowmanella</taxon>
    </lineage>
</organism>
<evidence type="ECO:0000313" key="2">
    <source>
        <dbReference type="Proteomes" id="UP001501757"/>
    </source>
</evidence>
<keyword evidence="2" id="KW-1185">Reference proteome</keyword>